<protein>
    <submittedName>
        <fullName evidence="1">Uncharacterized protein</fullName>
    </submittedName>
</protein>
<dbReference type="Proteomes" id="UP000464718">
    <property type="component" value="Chromosome i"/>
</dbReference>
<proteinExistence type="predicted"/>
<dbReference type="EMBL" id="CP034298">
    <property type="protein sequence ID" value="QHH09653.1"/>
    <property type="molecule type" value="Genomic_DNA"/>
</dbReference>
<reference evidence="1" key="3">
    <citation type="submission" date="2019-12" db="EMBL/GenBank/DDBJ databases">
        <authorList>
            <consortium name="NCBI Pathogen Detection Project"/>
        </authorList>
    </citation>
    <scope>NUCLEOTIDE SEQUENCE</scope>
    <source>
        <strain evidence="1">1930</strain>
    </source>
</reference>
<evidence type="ECO:0000313" key="3">
    <source>
        <dbReference type="Proteomes" id="UP000464718"/>
    </source>
</evidence>
<accession>A0A7Z2RLZ2</accession>
<gene>
    <name evidence="2" type="ORF">EHC69_09855</name>
    <name evidence="1" type="ORF">I7278_24640</name>
</gene>
<dbReference type="AlphaFoldDB" id="A0A7Z2RLZ2"/>
<evidence type="ECO:0000313" key="2">
    <source>
        <dbReference type="EMBL" id="QHH09653.1"/>
    </source>
</evidence>
<evidence type="ECO:0000313" key="1">
    <source>
        <dbReference type="EMBL" id="HAS6679972.1"/>
    </source>
</evidence>
<sequence>MKVNLRQFVVCLFYFLRANTLTQTFILLINKSLSFRFIFG</sequence>
<reference evidence="1" key="1">
    <citation type="journal article" date="2018" name="Genome Biol.">
        <title>SKESA: strategic k-mer extension for scrupulous assemblies.</title>
        <authorList>
            <person name="Souvorov A."/>
            <person name="Agarwala R."/>
            <person name="Lipman D.J."/>
        </authorList>
    </citation>
    <scope>NUCLEOTIDE SEQUENCE</scope>
    <source>
        <strain evidence="1">1930</strain>
    </source>
</reference>
<name>A0A7Z2RLZ2_VIBPH</name>
<organism evidence="1">
    <name type="scientific">Vibrio parahaemolyticus</name>
    <dbReference type="NCBI Taxonomy" id="670"/>
    <lineage>
        <taxon>Bacteria</taxon>
        <taxon>Pseudomonadati</taxon>
        <taxon>Pseudomonadota</taxon>
        <taxon>Gammaproteobacteria</taxon>
        <taxon>Vibrionales</taxon>
        <taxon>Vibrionaceae</taxon>
        <taxon>Vibrio</taxon>
    </lineage>
</organism>
<dbReference type="EMBL" id="DACQKT010000021">
    <property type="protein sequence ID" value="HAS6679972.1"/>
    <property type="molecule type" value="Genomic_DNA"/>
</dbReference>
<dbReference type="Proteomes" id="UP000856022">
    <property type="component" value="Unassembled WGS sequence"/>
</dbReference>
<reference evidence="2 3" key="2">
    <citation type="submission" date="2018-12" db="EMBL/GenBank/DDBJ databases">
        <title>Genomic insights into the evolutionary origins and pathogenicity of five Vibrio parahaemolyticus strains isolated from the shrimp with acute hepatopancreatic necrosis disease (AHPND).</title>
        <authorList>
            <person name="Yang Q."/>
            <person name="Dong X."/>
            <person name="Xie G."/>
            <person name="Fu S."/>
            <person name="Zou P."/>
            <person name="Sun J."/>
            <person name="Wang Y."/>
            <person name="Huang J."/>
        </authorList>
    </citation>
    <scope>NUCLEOTIDE SEQUENCE [LARGE SCALE GENOMIC DNA]</scope>
    <source>
        <strain evidence="2 3">20160303005-1</strain>
    </source>
</reference>